<dbReference type="EMBL" id="ML213632">
    <property type="protein sequence ID" value="TFK34390.1"/>
    <property type="molecule type" value="Genomic_DNA"/>
</dbReference>
<gene>
    <name evidence="1" type="ORF">BDQ12DRAFT_763418</name>
</gene>
<keyword evidence="2" id="KW-1185">Reference proteome</keyword>
<reference evidence="1 2" key="1">
    <citation type="journal article" date="2019" name="Nat. Ecol. Evol.">
        <title>Megaphylogeny resolves global patterns of mushroom evolution.</title>
        <authorList>
            <person name="Varga T."/>
            <person name="Krizsan K."/>
            <person name="Foldi C."/>
            <person name="Dima B."/>
            <person name="Sanchez-Garcia M."/>
            <person name="Sanchez-Ramirez S."/>
            <person name="Szollosi G.J."/>
            <person name="Szarkandi J.G."/>
            <person name="Papp V."/>
            <person name="Albert L."/>
            <person name="Andreopoulos W."/>
            <person name="Angelini C."/>
            <person name="Antonin V."/>
            <person name="Barry K.W."/>
            <person name="Bougher N.L."/>
            <person name="Buchanan P."/>
            <person name="Buyck B."/>
            <person name="Bense V."/>
            <person name="Catcheside P."/>
            <person name="Chovatia M."/>
            <person name="Cooper J."/>
            <person name="Damon W."/>
            <person name="Desjardin D."/>
            <person name="Finy P."/>
            <person name="Geml J."/>
            <person name="Haridas S."/>
            <person name="Hughes K."/>
            <person name="Justo A."/>
            <person name="Karasinski D."/>
            <person name="Kautmanova I."/>
            <person name="Kiss B."/>
            <person name="Kocsube S."/>
            <person name="Kotiranta H."/>
            <person name="LaButti K.M."/>
            <person name="Lechner B.E."/>
            <person name="Liimatainen K."/>
            <person name="Lipzen A."/>
            <person name="Lukacs Z."/>
            <person name="Mihaltcheva S."/>
            <person name="Morgado L.N."/>
            <person name="Niskanen T."/>
            <person name="Noordeloos M.E."/>
            <person name="Ohm R.A."/>
            <person name="Ortiz-Santana B."/>
            <person name="Ovrebo C."/>
            <person name="Racz N."/>
            <person name="Riley R."/>
            <person name="Savchenko A."/>
            <person name="Shiryaev A."/>
            <person name="Soop K."/>
            <person name="Spirin V."/>
            <person name="Szebenyi C."/>
            <person name="Tomsovsky M."/>
            <person name="Tulloss R.E."/>
            <person name="Uehling J."/>
            <person name="Grigoriev I.V."/>
            <person name="Vagvolgyi C."/>
            <person name="Papp T."/>
            <person name="Martin F.M."/>
            <person name="Miettinen O."/>
            <person name="Hibbett D.S."/>
            <person name="Nagy L.G."/>
        </authorList>
    </citation>
    <scope>NUCLEOTIDE SEQUENCE [LARGE SCALE GENOMIC DNA]</scope>
    <source>
        <strain evidence="1 2">CBS 166.37</strain>
    </source>
</reference>
<name>A0A5C3LNC2_9AGAR</name>
<evidence type="ECO:0000313" key="1">
    <source>
        <dbReference type="EMBL" id="TFK34390.1"/>
    </source>
</evidence>
<dbReference type="AlphaFoldDB" id="A0A5C3LNC2"/>
<protein>
    <submittedName>
        <fullName evidence="1">Uncharacterized protein</fullName>
    </submittedName>
</protein>
<dbReference type="OrthoDB" id="3069550at2759"/>
<dbReference type="Proteomes" id="UP000308652">
    <property type="component" value="Unassembled WGS sequence"/>
</dbReference>
<evidence type="ECO:0000313" key="2">
    <source>
        <dbReference type="Proteomes" id="UP000308652"/>
    </source>
</evidence>
<sequence length="175" mass="19703">MLDIFDPQEQSISDDGWGTSLYAPVTPLYAPVTDLLAKEETHIKQSPQSLVFENQDILALVFENFTIDFGSSIFKVNQRDLLNAALACIACTDPAMNTLWGNMDSFIPLLCLLPSCKVINDKYIISGAICEQDWVQFDAYARRIRSFTLKHDAKIASHVFIQLMEHHRSPLLPAL</sequence>
<accession>A0A5C3LNC2</accession>
<proteinExistence type="predicted"/>
<organism evidence="1 2">
    <name type="scientific">Crucibulum laeve</name>
    <dbReference type="NCBI Taxonomy" id="68775"/>
    <lineage>
        <taxon>Eukaryota</taxon>
        <taxon>Fungi</taxon>
        <taxon>Dikarya</taxon>
        <taxon>Basidiomycota</taxon>
        <taxon>Agaricomycotina</taxon>
        <taxon>Agaricomycetes</taxon>
        <taxon>Agaricomycetidae</taxon>
        <taxon>Agaricales</taxon>
        <taxon>Agaricineae</taxon>
        <taxon>Nidulariaceae</taxon>
        <taxon>Crucibulum</taxon>
    </lineage>
</organism>